<accession>A0A5B0VPC1</accession>
<dbReference type="AlphaFoldDB" id="A0A5B0VPC1"/>
<keyword evidence="3" id="KW-1185">Reference proteome</keyword>
<dbReference type="RefSeq" id="WP_149598339.1">
    <property type="nucleotide sequence ID" value="NZ_VTUU01000001.1"/>
</dbReference>
<feature type="compositionally biased region" description="Basic and acidic residues" evidence="1">
    <location>
        <begin position="207"/>
        <end position="219"/>
    </location>
</feature>
<evidence type="ECO:0000313" key="3">
    <source>
        <dbReference type="Proteomes" id="UP000323161"/>
    </source>
</evidence>
<organism evidence="2 3">
    <name type="scientific">Marinobacter salinexigens</name>
    <dbReference type="NCBI Taxonomy" id="2919747"/>
    <lineage>
        <taxon>Bacteria</taxon>
        <taxon>Pseudomonadati</taxon>
        <taxon>Pseudomonadota</taxon>
        <taxon>Gammaproteobacteria</taxon>
        <taxon>Pseudomonadales</taxon>
        <taxon>Marinobacteraceae</taxon>
        <taxon>Marinobacter</taxon>
    </lineage>
</organism>
<name>A0A5B0VPC1_9GAMM</name>
<dbReference type="Proteomes" id="UP000323161">
    <property type="component" value="Unassembled WGS sequence"/>
</dbReference>
<protein>
    <submittedName>
        <fullName evidence="2">Uncharacterized protein</fullName>
    </submittedName>
</protein>
<sequence>MEWTGMLQPFEINEKLTNERIDTVGQLLVEAHNEVIDKEETYDNGWSTGCRSYAWRSSKVSQAVDSGEFPWLSIIDGSLRFIFSIGGTPVSMFRGNTDKPKQNILSRATSYPELRQFGLFTELEDIPNLVWSYAMETGPGGEVLSLQFVGLTDFGEVIAQRDVPVDEMLTPLSSIYDEEYKPVSLPAASVSIRQNPRPKTGNEEETEEKRMAGNDDSGR</sequence>
<reference evidence="2 3" key="1">
    <citation type="submission" date="2019-08" db="EMBL/GenBank/DDBJ databases">
        <title>Marinobacter ZYF650 sp. nov., a marine bacterium isolated from seawater of the Mariana trench.</title>
        <authorList>
            <person name="Ahmad W."/>
        </authorList>
    </citation>
    <scope>NUCLEOTIDE SEQUENCE [LARGE SCALE GENOMIC DNA]</scope>
    <source>
        <strain evidence="2 3">ZYF650</strain>
    </source>
</reference>
<dbReference type="EMBL" id="VTUU01000001">
    <property type="protein sequence ID" value="KAA1175699.1"/>
    <property type="molecule type" value="Genomic_DNA"/>
</dbReference>
<proteinExistence type="predicted"/>
<evidence type="ECO:0000313" key="2">
    <source>
        <dbReference type="EMBL" id="KAA1175699.1"/>
    </source>
</evidence>
<evidence type="ECO:0000256" key="1">
    <source>
        <dbReference type="SAM" id="MobiDB-lite"/>
    </source>
</evidence>
<feature type="region of interest" description="Disordered" evidence="1">
    <location>
        <begin position="186"/>
        <end position="219"/>
    </location>
</feature>
<gene>
    <name evidence="2" type="ORF">FWJ25_00750</name>
</gene>
<comment type="caution">
    <text evidence="2">The sequence shown here is derived from an EMBL/GenBank/DDBJ whole genome shotgun (WGS) entry which is preliminary data.</text>
</comment>